<organism evidence="2 3">
    <name type="scientific">Leersia perrieri</name>
    <dbReference type="NCBI Taxonomy" id="77586"/>
    <lineage>
        <taxon>Eukaryota</taxon>
        <taxon>Viridiplantae</taxon>
        <taxon>Streptophyta</taxon>
        <taxon>Embryophyta</taxon>
        <taxon>Tracheophyta</taxon>
        <taxon>Spermatophyta</taxon>
        <taxon>Magnoliopsida</taxon>
        <taxon>Liliopsida</taxon>
        <taxon>Poales</taxon>
        <taxon>Poaceae</taxon>
        <taxon>BOP clade</taxon>
        <taxon>Oryzoideae</taxon>
        <taxon>Oryzeae</taxon>
        <taxon>Oryzinae</taxon>
        <taxon>Leersia</taxon>
    </lineage>
</organism>
<dbReference type="EnsemblPlants" id="LPERR06G00750.3">
    <property type="protein sequence ID" value="LPERR06G00750.3"/>
    <property type="gene ID" value="LPERR06G00750"/>
</dbReference>
<dbReference type="Gramene" id="LPERR06G00750.3">
    <property type="protein sequence ID" value="LPERR06G00750.3"/>
    <property type="gene ID" value="LPERR06G00750"/>
</dbReference>
<protein>
    <recommendedName>
        <fullName evidence="1">KIB1-4 beta-propeller domain-containing protein</fullName>
    </recommendedName>
</protein>
<feature type="domain" description="KIB1-4 beta-propeller" evidence="1">
    <location>
        <begin position="169"/>
        <end position="314"/>
    </location>
</feature>
<dbReference type="Proteomes" id="UP000032180">
    <property type="component" value="Chromosome 6"/>
</dbReference>
<name>A0A0D9WL22_9ORYZ</name>
<dbReference type="Pfam" id="PF03478">
    <property type="entry name" value="Beta-prop_KIB1-4"/>
    <property type="match status" value="1"/>
</dbReference>
<dbReference type="eggNOG" id="ENOG502SQTG">
    <property type="taxonomic scope" value="Eukaryota"/>
</dbReference>
<reference evidence="2" key="3">
    <citation type="submission" date="2015-04" db="UniProtKB">
        <authorList>
            <consortium name="EnsemblPlants"/>
        </authorList>
    </citation>
    <scope>IDENTIFICATION</scope>
</reference>
<dbReference type="InterPro" id="IPR005174">
    <property type="entry name" value="KIB1-4_b-propeller"/>
</dbReference>
<reference evidence="2 3" key="1">
    <citation type="submission" date="2012-08" db="EMBL/GenBank/DDBJ databases">
        <title>Oryza genome evolution.</title>
        <authorList>
            <person name="Wing R.A."/>
        </authorList>
    </citation>
    <scope>NUCLEOTIDE SEQUENCE</scope>
</reference>
<accession>A0A0D9WL22</accession>
<dbReference type="PANTHER" id="PTHR33800">
    <property type="entry name" value="OS06G0113600 PROTEIN"/>
    <property type="match status" value="1"/>
</dbReference>
<evidence type="ECO:0000313" key="3">
    <source>
        <dbReference type="Proteomes" id="UP000032180"/>
    </source>
</evidence>
<dbReference type="AlphaFoldDB" id="A0A0D9WL22"/>
<proteinExistence type="predicted"/>
<dbReference type="PANTHER" id="PTHR33800:SF13">
    <property type="entry name" value="OS06G0113600 PROTEIN"/>
    <property type="match status" value="1"/>
</dbReference>
<evidence type="ECO:0000259" key="1">
    <source>
        <dbReference type="Pfam" id="PF03478"/>
    </source>
</evidence>
<reference evidence="3" key="2">
    <citation type="submission" date="2013-12" db="EMBL/GenBank/DDBJ databases">
        <authorList>
            <person name="Yu Y."/>
            <person name="Lee S."/>
            <person name="de Baynast K."/>
            <person name="Wissotski M."/>
            <person name="Liu L."/>
            <person name="Talag J."/>
            <person name="Goicoechea J."/>
            <person name="Angelova A."/>
            <person name="Jetty R."/>
            <person name="Kudrna D."/>
            <person name="Golser W."/>
            <person name="Rivera L."/>
            <person name="Zhang J."/>
            <person name="Wing R."/>
        </authorList>
    </citation>
    <scope>NUCLEOTIDE SEQUENCE</scope>
</reference>
<evidence type="ECO:0000313" key="2">
    <source>
        <dbReference type="EnsemblPlants" id="LPERR06G00750.3"/>
    </source>
</evidence>
<dbReference type="HOGENOM" id="CLU_042587_0_0_1"/>
<sequence>MSGPESTAGKVLLQRGPLRKPVTHQLLHHLPCVNPMFGQVSWTACFTKSFYCLAHSRTCLLSVAPAALGGLHYLPSHFVYTFTLPPLHLKPDIPNIPLHRPHHRRVFKYDLLSYCKWQLHDLSKITSSLRCSAPRHTPNSMRYLGCSYGYLIFSNHENCLLVDVYTGAKVGTNSWSKHPFGGERILQIVLFKGEMFVMDFLDRLHTMRFAPQLSIHEVSVAQQVVMVTGDHHFNPWLVVCDEMLLMVHFPLVSNLTSGTFQVFRLDTSAETTKWTKMEKLENQALFLSLDRRSPTFSRMNPERWGGKSNHIYISGCCYGSWNAIEIGQLVRFNHPPLQFDPDGHMNKLESLWVLPSFVYGVNK</sequence>
<keyword evidence="3" id="KW-1185">Reference proteome</keyword>